<feature type="chain" id="PRO_5011702463" description="Membrane or secreted protein" evidence="2">
    <location>
        <begin position="23"/>
        <end position="232"/>
    </location>
</feature>
<dbReference type="Proteomes" id="UP000199656">
    <property type="component" value="Unassembled WGS sequence"/>
</dbReference>
<feature type="signal peptide" evidence="2">
    <location>
        <begin position="1"/>
        <end position="22"/>
    </location>
</feature>
<proteinExistence type="predicted"/>
<keyword evidence="2" id="KW-0732">Signal</keyword>
<reference evidence="4" key="1">
    <citation type="submission" date="2016-10" db="EMBL/GenBank/DDBJ databases">
        <authorList>
            <person name="Varghese N."/>
            <person name="Submissions S."/>
        </authorList>
    </citation>
    <scope>NUCLEOTIDE SEQUENCE [LARGE SCALE GENOMIC DNA]</scope>
    <source>
        <strain evidence="4">DSM 23920</strain>
    </source>
</reference>
<keyword evidence="4" id="KW-1185">Reference proteome</keyword>
<dbReference type="Gene3D" id="2.40.128.490">
    <property type="entry name" value="Uncharacterised protein PF14869, DUF4488"/>
    <property type="match status" value="1"/>
</dbReference>
<dbReference type="STRING" id="408074.SAMN05660909_04809"/>
<dbReference type="AlphaFoldDB" id="A0A1H4FZ53"/>
<accession>A0A1H4FZ53</accession>
<organism evidence="3 4">
    <name type="scientific">Chitinophaga terrae</name>
    <name type="common">ex Kim and Jung 2007</name>
    <dbReference type="NCBI Taxonomy" id="408074"/>
    <lineage>
        <taxon>Bacteria</taxon>
        <taxon>Pseudomonadati</taxon>
        <taxon>Bacteroidota</taxon>
        <taxon>Chitinophagia</taxon>
        <taxon>Chitinophagales</taxon>
        <taxon>Chitinophagaceae</taxon>
        <taxon>Chitinophaga</taxon>
    </lineage>
</organism>
<sequence length="232" mass="25413">MKTLSVMLALCFSLLGKLTAQQAPIGAWKSTNGDVTSILLITPTWFTVTDYKEKEFLSSYGGTWKGGENGEVAITMYYNTSDKSQVGQTSKVPVSMDNGRLTTSGGGVSQEWTKIDDGEGPLAGNWRITSREQDGKMNSIPLAARRTLKILTGTRFQWVAINTETGEFFGSGGGTYTFKDGTYTEKLEFFSRDNSRVGASLSFKGKVEGDNWDHSGLSSKGDPIHEIWTRTE</sequence>
<feature type="region of interest" description="Disordered" evidence="1">
    <location>
        <begin position="88"/>
        <end position="107"/>
    </location>
</feature>
<evidence type="ECO:0000313" key="4">
    <source>
        <dbReference type="Proteomes" id="UP000199656"/>
    </source>
</evidence>
<evidence type="ECO:0000313" key="3">
    <source>
        <dbReference type="EMBL" id="SEB02656.1"/>
    </source>
</evidence>
<dbReference type="OrthoDB" id="706756at2"/>
<dbReference type="RefSeq" id="WP_139170374.1">
    <property type="nucleotide sequence ID" value="NZ_BKAT01000051.1"/>
</dbReference>
<gene>
    <name evidence="3" type="ORF">SAMN05660909_04809</name>
</gene>
<protein>
    <recommendedName>
        <fullName evidence="5">Membrane or secreted protein</fullName>
    </recommendedName>
</protein>
<name>A0A1H4FZ53_9BACT</name>
<evidence type="ECO:0008006" key="5">
    <source>
        <dbReference type="Google" id="ProtNLM"/>
    </source>
</evidence>
<evidence type="ECO:0000256" key="1">
    <source>
        <dbReference type="SAM" id="MobiDB-lite"/>
    </source>
</evidence>
<evidence type="ECO:0000256" key="2">
    <source>
        <dbReference type="SAM" id="SignalP"/>
    </source>
</evidence>
<dbReference type="EMBL" id="FNRL01000030">
    <property type="protein sequence ID" value="SEB02656.1"/>
    <property type="molecule type" value="Genomic_DNA"/>
</dbReference>